<dbReference type="PATRIC" id="fig|46224.3.peg.1696"/>
<reference evidence="3 5" key="1">
    <citation type="submission" date="2016-01" db="EMBL/GenBank/DDBJ databases">
        <title>Genome Sequences of Twelve Sporeforming Bacillus Species Isolated from Foods.</title>
        <authorList>
            <person name="Berendsen E.M."/>
            <person name="Wells-Bennik M.H."/>
            <person name="Krawcyk A.O."/>
            <person name="De Jong A."/>
            <person name="Holsappel S."/>
            <person name="Eijlander R.T."/>
            <person name="Kuipers O.P."/>
        </authorList>
    </citation>
    <scope>NUCLEOTIDE SEQUENCE [LARGE SCALE GENOMIC DNA]</scope>
    <source>
        <strain evidence="3 5">B4102</strain>
    </source>
</reference>
<dbReference type="OrthoDB" id="2988195at2"/>
<dbReference type="Proteomes" id="UP000075666">
    <property type="component" value="Unassembled WGS sequence"/>
</dbReference>
<evidence type="ECO:0000313" key="5">
    <source>
        <dbReference type="Proteomes" id="UP000075666"/>
    </source>
</evidence>
<keyword evidence="1" id="KW-1133">Transmembrane helix</keyword>
<name>A0A150LC04_9BACI</name>
<accession>A0A150LC04</accession>
<dbReference type="AlphaFoldDB" id="A0A150LC04"/>
<evidence type="ECO:0000256" key="1">
    <source>
        <dbReference type="SAM" id="Phobius"/>
    </source>
</evidence>
<keyword evidence="1" id="KW-0472">Membrane</keyword>
<dbReference type="RefSeq" id="WP_066228605.1">
    <property type="nucleotide sequence ID" value="NZ_CP066701.1"/>
</dbReference>
<gene>
    <name evidence="4" type="primary">ypjB</name>
    <name evidence="3" type="ORF">B4102_2518</name>
    <name evidence="4" type="ORF">JGZ69_17245</name>
</gene>
<evidence type="ECO:0000313" key="6">
    <source>
        <dbReference type="Proteomes" id="UP000595512"/>
    </source>
</evidence>
<feature type="chain" id="PRO_5041044277" evidence="2">
    <location>
        <begin position="23"/>
        <end position="261"/>
    </location>
</feature>
<evidence type="ECO:0000256" key="2">
    <source>
        <dbReference type="SAM" id="SignalP"/>
    </source>
</evidence>
<feature type="transmembrane region" description="Helical" evidence="1">
    <location>
        <begin position="225"/>
        <end position="245"/>
    </location>
</feature>
<dbReference type="STRING" id="46224.B4102_2518"/>
<dbReference type="NCBIfam" id="TIGR02878">
    <property type="entry name" value="spore_ypjB"/>
    <property type="match status" value="1"/>
</dbReference>
<dbReference type="Proteomes" id="UP000595512">
    <property type="component" value="Chromosome"/>
</dbReference>
<keyword evidence="2" id="KW-0732">Signal</keyword>
<feature type="signal peptide" evidence="2">
    <location>
        <begin position="1"/>
        <end position="22"/>
    </location>
</feature>
<dbReference type="EMBL" id="LQYN01000025">
    <property type="protein sequence ID" value="KYD09252.1"/>
    <property type="molecule type" value="Genomic_DNA"/>
</dbReference>
<proteinExistence type="predicted"/>
<evidence type="ECO:0000313" key="4">
    <source>
        <dbReference type="EMBL" id="QQX24513.1"/>
    </source>
</evidence>
<reference evidence="4 6" key="2">
    <citation type="submission" date="2020-12" db="EMBL/GenBank/DDBJ databases">
        <title>Taxonomic evaluation of the Bacillus sporothermodurans group of bacteria based on whole genome sequences.</title>
        <authorList>
            <person name="Fiedler G."/>
            <person name="Herbstmann A.-D."/>
            <person name="Doll E."/>
            <person name="Wenning M."/>
            <person name="Brinks E."/>
            <person name="Kabisch J."/>
            <person name="Breitenwieser F."/>
            <person name="Lappann M."/>
            <person name="Boehnlein C."/>
            <person name="Franz C."/>
        </authorList>
    </citation>
    <scope>NUCLEOTIDE SEQUENCE [LARGE SCALE GENOMIC DNA]</scope>
    <source>
        <strain evidence="4 6">DSM 10599</strain>
    </source>
</reference>
<dbReference type="EMBL" id="CP066701">
    <property type="protein sequence ID" value="QQX24513.1"/>
    <property type="molecule type" value="Genomic_DNA"/>
</dbReference>
<sequence length="261" mass="30055">MKVKLFILLVTMSFFFANNVFASSAVVIEKMDRSADEALQLTKFGQYEGAERILKQFSNDIVEAAGLNQYFSMDEVRILEDSLKEALFAVNNVKLSPEEKINRVTTFRLVVDAMNSRYQPLWTELQDPIMTAFSQVKEAAKENNYDSFRTKLNSFLTKYSLIQPSLKIDLPVDKIQKLEAKITFIDKYSSKLLNDTSGIVQLTKLEADLQNMFENADKDETDPSLWWVIITTGSIIILTLSYTGWRKYKGENKRKQKEHND</sequence>
<keyword evidence="1" id="KW-0812">Transmembrane</keyword>
<keyword evidence="5" id="KW-1185">Reference proteome</keyword>
<protein>
    <submittedName>
        <fullName evidence="4">Sporulation protein YpjB</fullName>
    </submittedName>
</protein>
<dbReference type="Pfam" id="PF09577">
    <property type="entry name" value="Spore_YpjB"/>
    <property type="match status" value="1"/>
</dbReference>
<dbReference type="InterPro" id="IPR014231">
    <property type="entry name" value="Spore_YpjB"/>
</dbReference>
<evidence type="ECO:0000313" key="3">
    <source>
        <dbReference type="EMBL" id="KYD09252.1"/>
    </source>
</evidence>
<organism evidence="3 5">
    <name type="scientific">Heyndrickxia sporothermodurans</name>
    <dbReference type="NCBI Taxonomy" id="46224"/>
    <lineage>
        <taxon>Bacteria</taxon>
        <taxon>Bacillati</taxon>
        <taxon>Bacillota</taxon>
        <taxon>Bacilli</taxon>
        <taxon>Bacillales</taxon>
        <taxon>Bacillaceae</taxon>
        <taxon>Heyndrickxia</taxon>
    </lineage>
</organism>
<dbReference type="KEGG" id="hspo:JGZ69_17245"/>